<name>A0A1I0H0V5_9FIRM</name>
<evidence type="ECO:0000313" key="1">
    <source>
        <dbReference type="EMBL" id="SET77323.1"/>
    </source>
</evidence>
<sequence length="61" mass="7007">MARVLSYFAKAPFGYDLCGLVDDKDMVEIIKDCEEILKEMYESAGSNRRYHVKSVPDWEGS</sequence>
<dbReference type="Proteomes" id="UP000198508">
    <property type="component" value="Unassembled WGS sequence"/>
</dbReference>
<evidence type="ECO:0000313" key="2">
    <source>
        <dbReference type="Proteomes" id="UP000198508"/>
    </source>
</evidence>
<gene>
    <name evidence="1" type="ORF">SAMN05216313_11417</name>
</gene>
<dbReference type="EMBL" id="FOIM01000014">
    <property type="protein sequence ID" value="SET77323.1"/>
    <property type="molecule type" value="Genomic_DNA"/>
</dbReference>
<protein>
    <submittedName>
        <fullName evidence="1">Immunity protein 68</fullName>
    </submittedName>
</protein>
<proteinExistence type="predicted"/>
<organism evidence="1 2">
    <name type="scientific">Enterocloster lavalensis</name>
    <dbReference type="NCBI Taxonomy" id="460384"/>
    <lineage>
        <taxon>Bacteria</taxon>
        <taxon>Bacillati</taxon>
        <taxon>Bacillota</taxon>
        <taxon>Clostridia</taxon>
        <taxon>Lachnospirales</taxon>
        <taxon>Lachnospiraceae</taxon>
        <taxon>Enterocloster</taxon>
    </lineage>
</organism>
<dbReference type="AlphaFoldDB" id="A0A1I0H0V5"/>
<accession>A0A1I0H0V5</accession>
<dbReference type="STRING" id="460384.SAMN05216313_11417"/>
<keyword evidence="2" id="KW-1185">Reference proteome</keyword>
<reference evidence="2" key="1">
    <citation type="submission" date="2016-10" db="EMBL/GenBank/DDBJ databases">
        <authorList>
            <person name="Varghese N."/>
            <person name="Submissions S."/>
        </authorList>
    </citation>
    <scope>NUCLEOTIDE SEQUENCE [LARGE SCALE GENOMIC DNA]</scope>
    <source>
        <strain evidence="2">NLAE-zl-G277</strain>
    </source>
</reference>